<keyword evidence="3" id="KW-0732">Signal</keyword>
<dbReference type="PANTHER" id="PTHR11102">
    <property type="entry name" value="SEL-1-LIKE PROTEIN"/>
    <property type="match status" value="1"/>
</dbReference>
<sequence>MMLSQPLKPSRRRQAALEVLVVAALLSSCVSAEETVPASKAEQLYQKAIELRSLANTSARHAREATELLQQAAGALYLLGSMYHAGDGVEENHALGYHLTRLAAEAGLPQAQAELGFRMGLGLLPPPVQHDTSRRGAGNITAAEAEMFEVGAPQIADSLLQYYFAAGANDSLALLAMGYRHLHGLGVPKSCGAAALYYHPVALSVIKATQRPQGLKPVEKVRLGQKVKAGINPSRDQELLHYQWFADLGNLDAQRTLARILQQGNAPGDLRRASRYFRQAAEGGDAEAMAHLGHMYASGTGVKASNGTALAFFSAAAERGHPSGLHGLGFMHLSGRGVRQDFAKAFKFFAGAAEQGHVDAWFHLGVMHLKGWGARLSRHQATQFFAQAAHMGHLLAMYNLAVLHLTDRHACAPAVQLLKAVAEKGTAAQSLTLAREAFERGQHRQALMHYLRAADAGFELGQANAAWMLQQGLGFQGPGRAILAVRMWERAAQQGNVGALLSLGDAHYYGRGSRLDWAKAGKAYMAASQEGSAQALFNLGFQHQYGAGLPQDLHLAKRYYDRALSAMPSAYLPVILALNWLWLHSWWLVLAPKLPSWCSWLKDVAFVVQPPAPTSAGDLGAAATQQQGQAEGAHTPLQQQPRAVSNPAAAAPGRGHPADKNVGTAVT</sequence>
<evidence type="ECO:0000256" key="3">
    <source>
        <dbReference type="SAM" id="SignalP"/>
    </source>
</evidence>
<dbReference type="Proteomes" id="UP001465755">
    <property type="component" value="Unassembled WGS sequence"/>
</dbReference>
<dbReference type="InterPro" id="IPR006597">
    <property type="entry name" value="Sel1-like"/>
</dbReference>
<dbReference type="InterPro" id="IPR050767">
    <property type="entry name" value="Sel1_AlgK"/>
</dbReference>
<reference evidence="4 5" key="1">
    <citation type="journal article" date="2024" name="Nat. Commun.">
        <title>Phylogenomics reveals the evolutionary origins of lichenization in chlorophyte algae.</title>
        <authorList>
            <person name="Puginier C."/>
            <person name="Libourel C."/>
            <person name="Otte J."/>
            <person name="Skaloud P."/>
            <person name="Haon M."/>
            <person name="Grisel S."/>
            <person name="Petersen M."/>
            <person name="Berrin J.G."/>
            <person name="Delaux P.M."/>
            <person name="Dal Grande F."/>
            <person name="Keller J."/>
        </authorList>
    </citation>
    <scope>NUCLEOTIDE SEQUENCE [LARGE SCALE GENOMIC DNA]</scope>
    <source>
        <strain evidence="4 5">SAG 2036</strain>
    </source>
</reference>
<dbReference type="EMBL" id="JALJOQ010000094">
    <property type="protein sequence ID" value="KAK9798920.1"/>
    <property type="molecule type" value="Genomic_DNA"/>
</dbReference>
<dbReference type="Pfam" id="PF08238">
    <property type="entry name" value="Sel1"/>
    <property type="match status" value="10"/>
</dbReference>
<evidence type="ECO:0000313" key="4">
    <source>
        <dbReference type="EMBL" id="KAK9798920.1"/>
    </source>
</evidence>
<dbReference type="GO" id="GO:0005789">
    <property type="term" value="C:endoplasmic reticulum membrane"/>
    <property type="evidence" value="ECO:0007669"/>
    <property type="project" value="TreeGrafter"/>
</dbReference>
<protein>
    <submittedName>
        <fullName evidence="4">Uncharacterized protein</fullName>
    </submittedName>
</protein>
<evidence type="ECO:0000256" key="2">
    <source>
        <dbReference type="SAM" id="MobiDB-lite"/>
    </source>
</evidence>
<gene>
    <name evidence="4" type="ORF">WJX73_000247</name>
</gene>
<evidence type="ECO:0000313" key="5">
    <source>
        <dbReference type="Proteomes" id="UP001465755"/>
    </source>
</evidence>
<dbReference type="PANTHER" id="PTHR11102:SF147">
    <property type="entry name" value="SEL1L ADAPTOR SUBUNIT OF ERAD E3 UBIQUITIN LIGASE"/>
    <property type="match status" value="1"/>
</dbReference>
<dbReference type="Gene3D" id="1.25.40.10">
    <property type="entry name" value="Tetratricopeptide repeat domain"/>
    <property type="match status" value="2"/>
</dbReference>
<comment type="similarity">
    <text evidence="1">Belongs to the sel-1 family.</text>
</comment>
<feature type="compositionally biased region" description="Low complexity" evidence="2">
    <location>
        <begin position="616"/>
        <end position="633"/>
    </location>
</feature>
<dbReference type="InterPro" id="IPR011990">
    <property type="entry name" value="TPR-like_helical_dom_sf"/>
</dbReference>
<comment type="caution">
    <text evidence="4">The sequence shown here is derived from an EMBL/GenBank/DDBJ whole genome shotgun (WGS) entry which is preliminary data.</text>
</comment>
<organism evidence="4 5">
    <name type="scientific">Symbiochloris irregularis</name>
    <dbReference type="NCBI Taxonomy" id="706552"/>
    <lineage>
        <taxon>Eukaryota</taxon>
        <taxon>Viridiplantae</taxon>
        <taxon>Chlorophyta</taxon>
        <taxon>core chlorophytes</taxon>
        <taxon>Trebouxiophyceae</taxon>
        <taxon>Trebouxiales</taxon>
        <taxon>Trebouxiaceae</taxon>
        <taxon>Symbiochloris</taxon>
    </lineage>
</organism>
<dbReference type="AlphaFoldDB" id="A0AAW1NZH9"/>
<dbReference type="SMART" id="SM00671">
    <property type="entry name" value="SEL1"/>
    <property type="match status" value="11"/>
</dbReference>
<feature type="signal peptide" evidence="3">
    <location>
        <begin position="1"/>
        <end position="32"/>
    </location>
</feature>
<name>A0AAW1NZH9_9CHLO</name>
<proteinExistence type="inferred from homology"/>
<keyword evidence="5" id="KW-1185">Reference proteome</keyword>
<dbReference type="SUPFAM" id="SSF81901">
    <property type="entry name" value="HCP-like"/>
    <property type="match status" value="3"/>
</dbReference>
<feature type="chain" id="PRO_5043822398" evidence="3">
    <location>
        <begin position="33"/>
        <end position="667"/>
    </location>
</feature>
<accession>A0AAW1NZH9</accession>
<evidence type="ECO:0000256" key="1">
    <source>
        <dbReference type="ARBA" id="ARBA00038101"/>
    </source>
</evidence>
<dbReference type="GO" id="GO:0036503">
    <property type="term" value="P:ERAD pathway"/>
    <property type="evidence" value="ECO:0007669"/>
    <property type="project" value="TreeGrafter"/>
</dbReference>
<feature type="region of interest" description="Disordered" evidence="2">
    <location>
        <begin position="616"/>
        <end position="667"/>
    </location>
</feature>